<dbReference type="InterPro" id="IPR036188">
    <property type="entry name" value="FAD/NAD-bd_sf"/>
</dbReference>
<protein>
    <recommendedName>
        <fullName evidence="3">Amine oxidase domain-containing protein</fullName>
    </recommendedName>
</protein>
<dbReference type="AlphaFoldDB" id="A0A158P502"/>
<evidence type="ECO:0008006" key="3">
    <source>
        <dbReference type="Google" id="ProtNLM"/>
    </source>
</evidence>
<dbReference type="Gene3D" id="3.50.50.60">
    <property type="entry name" value="FAD/NAD(P)-binding domain"/>
    <property type="match status" value="1"/>
</dbReference>
<accession>A0A158P502</accession>
<dbReference type="EMBL" id="CAEY01000040">
    <property type="status" value="NOT_ANNOTATED_CDS"/>
    <property type="molecule type" value="Genomic_DNA"/>
</dbReference>
<evidence type="ECO:0000313" key="1">
    <source>
        <dbReference type="EnsemblMetazoa" id="tetur10g05824.1"/>
    </source>
</evidence>
<reference evidence="1" key="2">
    <citation type="submission" date="2016-04" db="UniProtKB">
        <authorList>
            <consortium name="EnsemblMetazoa"/>
        </authorList>
    </citation>
    <scope>IDENTIFICATION</scope>
</reference>
<reference evidence="2" key="1">
    <citation type="submission" date="2011-08" db="EMBL/GenBank/DDBJ databases">
        <authorList>
            <person name="Rombauts S."/>
        </authorList>
    </citation>
    <scope>NUCLEOTIDE SEQUENCE</scope>
    <source>
        <strain evidence="2">London</strain>
    </source>
</reference>
<sequence>MVKMNTLQAISSLDRRVTLLDVLPTQIYVKSIQLQFTAQNSPLHNLVKFIMIYRHLSKPVITYINTKKRTKNCQKNRLLSFMACCKNGMNVNLKLGYLVEHAISQSNSEKEVSFKLKRQIRVTFCKLSQNYGFQIMVYKWSLGHKVDHIMFKDDGSAVLHVSNSTSIKPISVDYIFSALPAANLAKCISAKAYPIIHKTLGSVKSVSVAVVNLEYSGTVIPRDMGFGFLTPSYTNSVILGIVFDSCCFKDHDAASD</sequence>
<proteinExistence type="predicted"/>
<dbReference type="SUPFAM" id="SSF54373">
    <property type="entry name" value="FAD-linked reductases, C-terminal domain"/>
    <property type="match status" value="1"/>
</dbReference>
<dbReference type="EnsemblMetazoa" id="tetur10g05824.1">
    <property type="protein sequence ID" value="tetur10g05824.1"/>
    <property type="gene ID" value="tetur10g05824"/>
</dbReference>
<organism evidence="1 2">
    <name type="scientific">Tetranychus urticae</name>
    <name type="common">Two-spotted spider mite</name>
    <dbReference type="NCBI Taxonomy" id="32264"/>
    <lineage>
        <taxon>Eukaryota</taxon>
        <taxon>Metazoa</taxon>
        <taxon>Ecdysozoa</taxon>
        <taxon>Arthropoda</taxon>
        <taxon>Chelicerata</taxon>
        <taxon>Arachnida</taxon>
        <taxon>Acari</taxon>
        <taxon>Acariformes</taxon>
        <taxon>Trombidiformes</taxon>
        <taxon>Prostigmata</taxon>
        <taxon>Eleutherengona</taxon>
        <taxon>Raphignathae</taxon>
        <taxon>Tetranychoidea</taxon>
        <taxon>Tetranychidae</taxon>
        <taxon>Tetranychus</taxon>
    </lineage>
</organism>
<keyword evidence="2" id="KW-1185">Reference proteome</keyword>
<dbReference type="Proteomes" id="UP000015104">
    <property type="component" value="Unassembled WGS sequence"/>
</dbReference>
<dbReference type="STRING" id="32264.A0A158P502"/>
<name>A0A158P502_TETUR</name>
<evidence type="ECO:0000313" key="2">
    <source>
        <dbReference type="Proteomes" id="UP000015104"/>
    </source>
</evidence>